<name>A0A182YP67_ANOST</name>
<evidence type="ECO:0000313" key="9">
    <source>
        <dbReference type="Proteomes" id="UP000076408"/>
    </source>
</evidence>
<dbReference type="VEuPathDB" id="VectorBase:ASTE001092"/>
<comment type="subcellular location">
    <subcellularLocation>
        <location evidence="1">Cell membrane</location>
        <topology evidence="1">Multi-pass membrane protein</topology>
    </subcellularLocation>
</comment>
<evidence type="ECO:0000256" key="1">
    <source>
        <dbReference type="ARBA" id="ARBA00004651"/>
    </source>
</evidence>
<evidence type="ECO:0000313" key="8">
    <source>
        <dbReference type="EnsemblMetazoa" id="ASTEI10253-PA"/>
    </source>
</evidence>
<dbReference type="GO" id="GO:0005886">
    <property type="term" value="C:plasma membrane"/>
    <property type="evidence" value="ECO:0007669"/>
    <property type="project" value="UniProtKB-SubCell"/>
</dbReference>
<keyword evidence="4" id="KW-1133">Transmembrane helix</keyword>
<dbReference type="EnsemblMetazoa" id="ASTEI10253-RA">
    <property type="protein sequence ID" value="ASTEI10253-PA"/>
    <property type="gene ID" value="ASTEI10253"/>
</dbReference>
<keyword evidence="7" id="KW-0325">Glycoprotein</keyword>
<keyword evidence="2" id="KW-1003">Cell membrane</keyword>
<dbReference type="InterPro" id="IPR052192">
    <property type="entry name" value="Insect_Ionotropic_Sensory_Rcpt"/>
</dbReference>
<dbReference type="OMA" id="YIMEEPL"/>
<evidence type="ECO:0000256" key="4">
    <source>
        <dbReference type="ARBA" id="ARBA00022989"/>
    </source>
</evidence>
<dbReference type="VEuPathDB" id="VectorBase:ASTEI20_044075"/>
<dbReference type="STRING" id="30069.A0A182YP67"/>
<organism evidence="8 9">
    <name type="scientific">Anopheles stephensi</name>
    <name type="common">Indo-Pakistan malaria mosquito</name>
    <dbReference type="NCBI Taxonomy" id="30069"/>
    <lineage>
        <taxon>Eukaryota</taxon>
        <taxon>Metazoa</taxon>
        <taxon>Ecdysozoa</taxon>
        <taxon>Arthropoda</taxon>
        <taxon>Hexapoda</taxon>
        <taxon>Insecta</taxon>
        <taxon>Pterygota</taxon>
        <taxon>Neoptera</taxon>
        <taxon>Endopterygota</taxon>
        <taxon>Diptera</taxon>
        <taxon>Nematocera</taxon>
        <taxon>Culicoidea</taxon>
        <taxon>Culicidae</taxon>
        <taxon>Anophelinae</taxon>
        <taxon>Anopheles</taxon>
    </lineage>
</organism>
<reference evidence="8" key="2">
    <citation type="submission" date="2020-05" db="UniProtKB">
        <authorList>
            <consortium name="EnsemblMetazoa"/>
        </authorList>
    </citation>
    <scope>IDENTIFICATION</scope>
    <source>
        <strain evidence="8">Indian</strain>
    </source>
</reference>
<keyword evidence="9" id="KW-1185">Reference proteome</keyword>
<dbReference type="PANTHER" id="PTHR42643:SF41">
    <property type="entry name" value="IONOTROPIC RECEPTOR 20A-RELATED"/>
    <property type="match status" value="1"/>
</dbReference>
<evidence type="ECO:0000256" key="6">
    <source>
        <dbReference type="ARBA" id="ARBA00023170"/>
    </source>
</evidence>
<keyword evidence="5" id="KW-0472">Membrane</keyword>
<dbReference type="PANTHER" id="PTHR42643">
    <property type="entry name" value="IONOTROPIC RECEPTOR 20A-RELATED"/>
    <property type="match status" value="1"/>
</dbReference>
<protein>
    <recommendedName>
        <fullName evidence="10">Ionotropic glutamate receptor L-glutamate and glycine-binding domain-containing protein</fullName>
    </recommendedName>
</protein>
<keyword evidence="3" id="KW-0812">Transmembrane</keyword>
<evidence type="ECO:0000256" key="7">
    <source>
        <dbReference type="ARBA" id="ARBA00023180"/>
    </source>
</evidence>
<evidence type="ECO:0000256" key="3">
    <source>
        <dbReference type="ARBA" id="ARBA00022692"/>
    </source>
</evidence>
<evidence type="ECO:0000256" key="2">
    <source>
        <dbReference type="ARBA" id="ARBA00022475"/>
    </source>
</evidence>
<accession>A0A182YP67</accession>
<sequence>MNTIPYPKIVFNNGSGFGKLLQENCLVVMEMYDGETEEAYNRLNEAFIFALDHYLAKYVILINADSATMTSTLSLVEYYLDYLHIMQYAVPRQEQYGKVGYLKANKFIELDHIDFGYIFNQRLKDLELRTIVTESKPYSYLTKQWQLVGLDIDIVEIVIRMMGVKISATHMDIIQMKEIQELLYHKKMDMYLTRRACNPMLKFPQVVLQDRSKVRLMMPKAEMINFNLQFLKPYKQEVWCLLLLLLTIACTLNWIFRKRMTVNVMMVIIFGCNHTTSRLTAVLVVVIQFLKFILLEAYLGQVTSFMIRLRYQENPQTLGEFFDSSIQLNAPEIMKQFISHLPANLSSKMSEKLRKDIPFSDEAGFEPGYAYIVTEYASDMMKHAFSYDSMFNSTFFYIMEEPLYEFEMCYVFSLWSKFMRKYQECLQRLYEAGIILKLTDVAWSLATGALKANSSTVLMFPDLVPVFLFLCYGWA</sequence>
<keyword evidence="6" id="KW-0675">Receptor</keyword>
<dbReference type="AlphaFoldDB" id="A0A182YP67"/>
<reference evidence="9" key="1">
    <citation type="journal article" date="2014" name="Genome Biol.">
        <title>Genome analysis of a major urban malaria vector mosquito, Anopheles stephensi.</title>
        <authorList>
            <person name="Jiang X."/>
            <person name="Peery A."/>
            <person name="Hall A.B."/>
            <person name="Sharma A."/>
            <person name="Chen X.G."/>
            <person name="Waterhouse R.M."/>
            <person name="Komissarov A."/>
            <person name="Riehle M.M."/>
            <person name="Shouche Y."/>
            <person name="Sharakhova M.V."/>
            <person name="Lawson D."/>
            <person name="Pakpour N."/>
            <person name="Arensburger P."/>
            <person name="Davidson V.L."/>
            <person name="Eiglmeier K."/>
            <person name="Emrich S."/>
            <person name="George P."/>
            <person name="Kennedy R.C."/>
            <person name="Mane S.P."/>
            <person name="Maslen G."/>
            <person name="Oringanje C."/>
            <person name="Qi Y."/>
            <person name="Settlage R."/>
            <person name="Tojo M."/>
            <person name="Tubio J.M."/>
            <person name="Unger M.F."/>
            <person name="Wang B."/>
            <person name="Vernick K.D."/>
            <person name="Ribeiro J.M."/>
            <person name="James A.A."/>
            <person name="Michel K."/>
            <person name="Riehle M.A."/>
            <person name="Luckhart S."/>
            <person name="Sharakhov I.V."/>
            <person name="Tu Z."/>
        </authorList>
    </citation>
    <scope>NUCLEOTIDE SEQUENCE [LARGE SCALE GENOMIC DNA]</scope>
    <source>
        <strain evidence="9">Indian</strain>
    </source>
</reference>
<dbReference type="VEuPathDB" id="VectorBase:ASTEI10253"/>
<evidence type="ECO:0008006" key="10">
    <source>
        <dbReference type="Google" id="ProtNLM"/>
    </source>
</evidence>
<evidence type="ECO:0000256" key="5">
    <source>
        <dbReference type="ARBA" id="ARBA00023136"/>
    </source>
</evidence>
<dbReference type="Proteomes" id="UP000076408">
    <property type="component" value="Unassembled WGS sequence"/>
</dbReference>
<proteinExistence type="predicted"/>